<dbReference type="InterPro" id="IPR025661">
    <property type="entry name" value="Pept_asp_AS"/>
</dbReference>
<organism evidence="8 9">
    <name type="scientific">Pristionchus pacificus</name>
    <name type="common">Parasitic nematode worm</name>
    <dbReference type="NCBI Taxonomy" id="54126"/>
    <lineage>
        <taxon>Eukaryota</taxon>
        <taxon>Metazoa</taxon>
        <taxon>Ecdysozoa</taxon>
        <taxon>Nematoda</taxon>
        <taxon>Chromadorea</taxon>
        <taxon>Rhabditida</taxon>
        <taxon>Rhabditina</taxon>
        <taxon>Diplogasteromorpha</taxon>
        <taxon>Diplogasteroidea</taxon>
        <taxon>Neodiplogasteridae</taxon>
        <taxon>Pristionchus</taxon>
    </lineage>
</organism>
<reference evidence="8" key="2">
    <citation type="submission" date="2022-06" db="UniProtKB">
        <authorList>
            <consortium name="EnsemblMetazoa"/>
        </authorList>
    </citation>
    <scope>IDENTIFICATION</scope>
    <source>
        <strain evidence="8">PS312</strain>
    </source>
</reference>
<dbReference type="InterPro" id="IPR038765">
    <property type="entry name" value="Papain-like_cys_pep_sf"/>
</dbReference>
<evidence type="ECO:0000256" key="6">
    <source>
        <dbReference type="ARBA" id="ARBA00023145"/>
    </source>
</evidence>
<reference evidence="9" key="1">
    <citation type="journal article" date="2008" name="Nat. Genet.">
        <title>The Pristionchus pacificus genome provides a unique perspective on nematode lifestyle and parasitism.</title>
        <authorList>
            <person name="Dieterich C."/>
            <person name="Clifton S.W."/>
            <person name="Schuster L.N."/>
            <person name="Chinwalla A."/>
            <person name="Delehaunty K."/>
            <person name="Dinkelacker I."/>
            <person name="Fulton L."/>
            <person name="Fulton R."/>
            <person name="Godfrey J."/>
            <person name="Minx P."/>
            <person name="Mitreva M."/>
            <person name="Roeseler W."/>
            <person name="Tian H."/>
            <person name="Witte H."/>
            <person name="Yang S.P."/>
            <person name="Wilson R.K."/>
            <person name="Sommer R.J."/>
        </authorList>
    </citation>
    <scope>NUCLEOTIDE SEQUENCE [LARGE SCALE GENOMIC DNA]</scope>
    <source>
        <strain evidence="9">PS312</strain>
    </source>
</reference>
<evidence type="ECO:0000256" key="4">
    <source>
        <dbReference type="ARBA" id="ARBA00022801"/>
    </source>
</evidence>
<keyword evidence="9" id="KW-1185">Reference proteome</keyword>
<dbReference type="SUPFAM" id="SSF54001">
    <property type="entry name" value="Cysteine proteinases"/>
    <property type="match status" value="2"/>
</dbReference>
<dbReference type="Gene3D" id="3.90.70.10">
    <property type="entry name" value="Cysteine proteinases"/>
    <property type="match status" value="2"/>
</dbReference>
<dbReference type="InterPro" id="IPR039417">
    <property type="entry name" value="Peptidase_C1A_papain-like"/>
</dbReference>
<dbReference type="FunFam" id="2.40.50.170:FF:000001">
    <property type="entry name" value="Cathepsin L1"/>
    <property type="match status" value="1"/>
</dbReference>
<keyword evidence="4" id="KW-0378">Hydrolase</keyword>
<dbReference type="OrthoDB" id="10253408at2759"/>
<keyword evidence="2" id="KW-0645">Protease</keyword>
<keyword evidence="3" id="KW-0732">Signal</keyword>
<evidence type="ECO:0000256" key="2">
    <source>
        <dbReference type="ARBA" id="ARBA00022670"/>
    </source>
</evidence>
<dbReference type="Pfam" id="PF00112">
    <property type="entry name" value="Peptidase_C1"/>
    <property type="match status" value="3"/>
</dbReference>
<dbReference type="GO" id="GO:2001235">
    <property type="term" value="P:positive regulation of apoptotic signaling pathway"/>
    <property type="evidence" value="ECO:0000318"/>
    <property type="project" value="GO_Central"/>
</dbReference>
<dbReference type="GO" id="GO:0008656">
    <property type="term" value="F:cysteine-type endopeptidase activator activity involved in apoptotic process"/>
    <property type="evidence" value="ECO:0000318"/>
    <property type="project" value="GO_Central"/>
</dbReference>
<gene>
    <name evidence="8" type="primary">WBGene00099253</name>
</gene>
<dbReference type="PROSITE" id="PS00640">
    <property type="entry name" value="THIOL_PROTEASE_ASN"/>
    <property type="match status" value="1"/>
</dbReference>
<dbReference type="InterPro" id="IPR013128">
    <property type="entry name" value="Peptidase_C1A"/>
</dbReference>
<accession>A0A2A6C9M4</accession>
<comment type="similarity">
    <text evidence="1">Belongs to the peptidase C1 family.</text>
</comment>
<evidence type="ECO:0000256" key="3">
    <source>
        <dbReference type="ARBA" id="ARBA00022729"/>
    </source>
</evidence>
<dbReference type="FunFam" id="3.90.70.10:FF:000039">
    <property type="entry name" value="Cysteine proteinase 2, putative"/>
    <property type="match status" value="1"/>
</dbReference>
<dbReference type="GO" id="GO:0005615">
    <property type="term" value="C:extracellular space"/>
    <property type="evidence" value="ECO:0000318"/>
    <property type="project" value="GO_Central"/>
</dbReference>
<keyword evidence="5" id="KW-0788">Thiol protease</keyword>
<dbReference type="EnsemblMetazoa" id="PPA09699.1">
    <property type="protein sequence ID" value="PPA09699.1"/>
    <property type="gene ID" value="WBGene00099253"/>
</dbReference>
<dbReference type="GO" id="GO:0006955">
    <property type="term" value="P:immune response"/>
    <property type="evidence" value="ECO:0000318"/>
    <property type="project" value="GO_Central"/>
</dbReference>
<proteinExistence type="inferred from homology"/>
<evidence type="ECO:0000313" key="9">
    <source>
        <dbReference type="Proteomes" id="UP000005239"/>
    </source>
</evidence>
<dbReference type="PANTHER" id="PTHR12411">
    <property type="entry name" value="CYSTEINE PROTEASE FAMILY C1-RELATED"/>
    <property type="match status" value="1"/>
</dbReference>
<dbReference type="PRINTS" id="PR00705">
    <property type="entry name" value="PAPAIN"/>
</dbReference>
<dbReference type="CDD" id="cd02248">
    <property type="entry name" value="Peptidase_C1A"/>
    <property type="match status" value="2"/>
</dbReference>
<evidence type="ECO:0000313" key="8">
    <source>
        <dbReference type="EnsemblMetazoa" id="PPA09699.1"/>
    </source>
</evidence>
<evidence type="ECO:0000256" key="7">
    <source>
        <dbReference type="ARBA" id="ARBA00023157"/>
    </source>
</evidence>
<dbReference type="GO" id="GO:0004197">
    <property type="term" value="F:cysteine-type endopeptidase activity"/>
    <property type="evidence" value="ECO:0000318"/>
    <property type="project" value="GO_Central"/>
</dbReference>
<dbReference type="GO" id="GO:0005764">
    <property type="term" value="C:lysosome"/>
    <property type="evidence" value="ECO:0000318"/>
    <property type="project" value="GO_Central"/>
</dbReference>
<dbReference type="InterPro" id="IPR000668">
    <property type="entry name" value="Peptidase_C1A_C"/>
</dbReference>
<keyword evidence="7" id="KW-1015">Disulfide bond</keyword>
<evidence type="ECO:0000256" key="5">
    <source>
        <dbReference type="ARBA" id="ARBA00022807"/>
    </source>
</evidence>
<dbReference type="AlphaFoldDB" id="A0A2A6C9M4"/>
<dbReference type="InterPro" id="IPR000169">
    <property type="entry name" value="Pept_cys_AS"/>
</dbReference>
<name>A0A2A6C9M4_PRIPA</name>
<keyword evidence="6" id="KW-0865">Zymogen</keyword>
<dbReference type="GO" id="GO:0051603">
    <property type="term" value="P:proteolysis involved in protein catabolic process"/>
    <property type="evidence" value="ECO:0000318"/>
    <property type="project" value="GO_Central"/>
</dbReference>
<dbReference type="SMART" id="SM00645">
    <property type="entry name" value="Pept_C1"/>
    <property type="match status" value="2"/>
</dbReference>
<sequence length="555" mass="61598">MVRLPLLLLSVATLGWAIYDENNALHRETMRMIEEHNANPNKTYTMKFNEISALSPEEYKIRLGVKELDVVPSPNYYFTTPENFTAPDSVDWRDAGVVTPVKNQGACGSCWAFAAVGALEGQHAIRGRPLTEFSEQNLVDCSGDYGNDGCSGGWPHKAFNYVKDNKGIDTETAYPYDGKDETCKFTKDSVGESDEGYVFVQSGDEEALKWPSIFVPNSNTTVKVYTMNQHAHRPKCITQFSLLDTDLTLRVVTTGSSRTVGPPNGVKMATLKCLATVITTAPSPAMPHIPSSTEYYYLSHQSLTKLINTHNANPNRTYNMTYYNNISALTPEEFKKRLGLRMPSVLPDTSAYKANENFKAPDSFDWRDSDSPKVVSPVKDQKACGSCWAFSAVGALEGQHARKRGELVQFSEQNLVDCAGNFHNHGCSGGLPDNAYEYVKANEGIDTEDSYPYEGIDDTCQFKKDSVGETDKGFVDLPSTDEEALKNAVAEIGPISVGVQCRLETWRHYRGEQGDYWLVKNSWGVGWGEEGYIRMSRNKDNNCGIATFASYPIVE</sequence>
<accession>A0A8R1U8K8</accession>
<dbReference type="InterPro" id="IPR013201">
    <property type="entry name" value="Prot_inhib_I29"/>
</dbReference>
<dbReference type="Pfam" id="PF08246">
    <property type="entry name" value="Inhibitor_I29"/>
    <property type="match status" value="1"/>
</dbReference>
<dbReference type="Proteomes" id="UP000005239">
    <property type="component" value="Unassembled WGS sequence"/>
</dbReference>
<dbReference type="PROSITE" id="PS00139">
    <property type="entry name" value="THIOL_PROTEASE_CYS"/>
    <property type="match status" value="2"/>
</dbReference>
<protein>
    <submittedName>
        <fullName evidence="8">Peptidase</fullName>
    </submittedName>
</protein>
<evidence type="ECO:0000256" key="1">
    <source>
        <dbReference type="ARBA" id="ARBA00008455"/>
    </source>
</evidence>